<feature type="domain" description="Mediator complex subunit 16 C-terminal" evidence="1">
    <location>
        <begin position="835"/>
        <end position="905"/>
    </location>
</feature>
<dbReference type="HOGENOM" id="CLU_016307_0_0_1"/>
<proteinExistence type="predicted"/>
<evidence type="ECO:0000313" key="2">
    <source>
        <dbReference type="EMBL" id="KIJ44742.1"/>
    </source>
</evidence>
<dbReference type="Proteomes" id="UP000054279">
    <property type="component" value="Unassembled WGS sequence"/>
</dbReference>
<dbReference type="OrthoDB" id="2535907at2759"/>
<dbReference type="Pfam" id="PF20719">
    <property type="entry name" value="Med16_C"/>
    <property type="match status" value="1"/>
</dbReference>
<organism evidence="2 3">
    <name type="scientific">Sphaerobolus stellatus (strain SS14)</name>
    <dbReference type="NCBI Taxonomy" id="990650"/>
    <lineage>
        <taxon>Eukaryota</taxon>
        <taxon>Fungi</taxon>
        <taxon>Dikarya</taxon>
        <taxon>Basidiomycota</taxon>
        <taxon>Agaricomycotina</taxon>
        <taxon>Agaricomycetes</taxon>
        <taxon>Phallomycetidae</taxon>
        <taxon>Geastrales</taxon>
        <taxon>Sphaerobolaceae</taxon>
        <taxon>Sphaerobolus</taxon>
    </lineage>
</organism>
<dbReference type="InterPro" id="IPR048339">
    <property type="entry name" value="Mediator_Med16_C"/>
</dbReference>
<accession>A0A0C9VQW7</accession>
<evidence type="ECO:0000313" key="3">
    <source>
        <dbReference type="Proteomes" id="UP000054279"/>
    </source>
</evidence>
<gene>
    <name evidence="2" type="ORF">M422DRAFT_30219</name>
</gene>
<reference evidence="2 3" key="1">
    <citation type="submission" date="2014-06" db="EMBL/GenBank/DDBJ databases">
        <title>Evolutionary Origins and Diversification of the Mycorrhizal Mutualists.</title>
        <authorList>
            <consortium name="DOE Joint Genome Institute"/>
            <consortium name="Mycorrhizal Genomics Consortium"/>
            <person name="Kohler A."/>
            <person name="Kuo A."/>
            <person name="Nagy L.G."/>
            <person name="Floudas D."/>
            <person name="Copeland A."/>
            <person name="Barry K.W."/>
            <person name="Cichocki N."/>
            <person name="Veneault-Fourrey C."/>
            <person name="LaButti K."/>
            <person name="Lindquist E.A."/>
            <person name="Lipzen A."/>
            <person name="Lundell T."/>
            <person name="Morin E."/>
            <person name="Murat C."/>
            <person name="Riley R."/>
            <person name="Ohm R."/>
            <person name="Sun H."/>
            <person name="Tunlid A."/>
            <person name="Henrissat B."/>
            <person name="Grigoriev I.V."/>
            <person name="Hibbett D.S."/>
            <person name="Martin F."/>
        </authorList>
    </citation>
    <scope>NUCLEOTIDE SEQUENCE [LARGE SCALE GENOMIC DNA]</scope>
    <source>
        <strain evidence="2 3">SS14</strain>
    </source>
</reference>
<protein>
    <recommendedName>
        <fullName evidence="1">Mediator complex subunit 16 C-terminal domain-containing protein</fullName>
    </recommendedName>
</protein>
<dbReference type="EMBL" id="KN837115">
    <property type="protein sequence ID" value="KIJ44742.1"/>
    <property type="molecule type" value="Genomic_DNA"/>
</dbReference>
<evidence type="ECO:0000259" key="1">
    <source>
        <dbReference type="Pfam" id="PF20719"/>
    </source>
</evidence>
<dbReference type="AlphaFoldDB" id="A0A0C9VQW7"/>
<name>A0A0C9VQW7_SPHS4</name>
<sequence length="910" mass="101176">MDSRRSSTSHKHWKLNWWDLWPLVEGERRPLQWTNESLILSPHPSTAAVTGRIFPSTSSFILPPPNQILNAPASYCPPSVIEASPETDYVFAFFQGIDCDSLACIWKRENALDSWKLETHWTLGPGQGIVFAKWLDPQRHWYSANPPARSPPLGPAQAFIRPGLVLVCQNHMVQFVHRLSLSSTFQMVWASLRQATRGTLNERVPAREMVNGPGGVSVCVKAALGCTYNESSLIIATHSTLMPPLSTDSPEYAADFVNLPAPSTSPVPLTWETFGPETSIQLCEVRITSNNCHIGVVTNPLPSINPQVTSSARLIDMLILPHLHLGPQNGQGSGGSPDEKDQKEMMVVLSYLDTEDFSTPKSELLCYEIMRNINPSPDNTKKVDWIHRHIYTRPIIDSAISFIIPSRRPGSATIFLGLLDLEGFTPRHVESEKQVKEVRIGKVVRKILPDFRDDDGWDPSALMVDIDDVESHPPLSAALSPNEVFLCSSSSAWDSASRLGIHTLPRLRGPTDIFPVELTSELLHAAILSRRTLSDITHTLSNPGLSLNTVMDVLETLSNSLTQYGLVAREWSIPLARLSIEIYLARLHRWSKENTVNLREKEVLDERARVAIEVISMHVFRTAFDACKEEEGYDLDHIWPLISLSTWLVDFCEKLLRICVLWESKQSSESKAPAVASDPKVKPEIVEMDDPNLLNSKPDVSSENSSLIHLVHPFALANLIGALAHINAFRTFLGSLSASQLRSEIAKEVLLDAVDNSGIKFSELEAQLRQVQQLNELRSLDEGLLRRCLISMAPLFATHESLSKACKLAISSSCVSKPQLFIKPGDLVDGISRLSVSAKSKERDVISKAVLGLPEGTRTCLRCHGKTDLGHSKLPTTSKELKDFSNWIMWEHQWARCICGGAWVKNIGVQ</sequence>
<keyword evidence="3" id="KW-1185">Reference proteome</keyword>